<comment type="catalytic activity">
    <reaction evidence="6">
        <text>glycolate + A = glyoxylate + AH2</text>
        <dbReference type="Rhea" id="RHEA:21264"/>
        <dbReference type="ChEBI" id="CHEBI:13193"/>
        <dbReference type="ChEBI" id="CHEBI:17499"/>
        <dbReference type="ChEBI" id="CHEBI:29805"/>
        <dbReference type="ChEBI" id="CHEBI:36655"/>
        <dbReference type="EC" id="1.1.99.14"/>
    </reaction>
</comment>
<dbReference type="GO" id="GO:0046872">
    <property type="term" value="F:metal ion binding"/>
    <property type="evidence" value="ECO:0007669"/>
    <property type="project" value="UniProtKB-UniRule"/>
</dbReference>
<keyword evidence="6" id="KW-0813">Transport</keyword>
<dbReference type="InterPro" id="IPR009051">
    <property type="entry name" value="Helical_ferredxn"/>
</dbReference>
<dbReference type="PANTHER" id="PTHR32479">
    <property type="entry name" value="GLYCOLATE OXIDASE IRON-SULFUR SUBUNIT"/>
    <property type="match status" value="1"/>
</dbReference>
<comment type="cofactor">
    <cofactor evidence="6">
        <name>[4Fe-4S] cluster</name>
        <dbReference type="ChEBI" id="CHEBI:49883"/>
    </cofactor>
    <text evidence="6">Binds 2 [4Fe-4S] clusters.</text>
</comment>
<evidence type="ECO:0000256" key="4">
    <source>
        <dbReference type="ARBA" id="ARBA00023004"/>
    </source>
</evidence>
<dbReference type="Pfam" id="PF13183">
    <property type="entry name" value="Fer4_8"/>
    <property type="match status" value="1"/>
</dbReference>
<dbReference type="RefSeq" id="WP_089322798.1">
    <property type="nucleotide sequence ID" value="NZ_FZOB01000004.1"/>
</dbReference>
<dbReference type="InterPro" id="IPR017896">
    <property type="entry name" value="4Fe4S_Fe-S-bd"/>
</dbReference>
<name>A0A238YMR2_9BACT</name>
<keyword evidence="5 6" id="KW-0411">Iron-sulfur</keyword>
<evidence type="ECO:0000256" key="1">
    <source>
        <dbReference type="ARBA" id="ARBA00022485"/>
    </source>
</evidence>
<dbReference type="PIRSF" id="PIRSF000139">
    <property type="entry name" value="Glc_ox_4Fe-4S"/>
    <property type="match status" value="1"/>
</dbReference>
<protein>
    <recommendedName>
        <fullName evidence="6">Glycolate oxidase iron-sulfur subunit</fullName>
        <ecNumber evidence="6">1.1.99.14</ecNumber>
    </recommendedName>
</protein>
<dbReference type="Gene3D" id="1.10.1060.10">
    <property type="entry name" value="Alpha-helical ferredoxin"/>
    <property type="match status" value="1"/>
</dbReference>
<keyword evidence="4 6" id="KW-0408">Iron</keyword>
<dbReference type="Proteomes" id="UP000198405">
    <property type="component" value="Unassembled WGS sequence"/>
</dbReference>
<comment type="function">
    <text evidence="6">Component of a complex that catalyzes the oxidation of glycolate to glyoxylate.</text>
</comment>
<dbReference type="PROSITE" id="PS51379">
    <property type="entry name" value="4FE4S_FER_2"/>
    <property type="match status" value="1"/>
</dbReference>
<keyword evidence="9" id="KW-1185">Reference proteome</keyword>
<accession>A0A238YMR2</accession>
<dbReference type="InterPro" id="IPR012257">
    <property type="entry name" value="Glc_ox_4Fe-4S"/>
</dbReference>
<dbReference type="InterPro" id="IPR004017">
    <property type="entry name" value="Cys_rich_dom"/>
</dbReference>
<keyword evidence="2 6" id="KW-0479">Metal-binding</keyword>
<dbReference type="EC" id="1.1.99.14" evidence="6"/>
<dbReference type="EMBL" id="FZOB01000004">
    <property type="protein sequence ID" value="SNR72427.1"/>
    <property type="molecule type" value="Genomic_DNA"/>
</dbReference>
<evidence type="ECO:0000256" key="5">
    <source>
        <dbReference type="ARBA" id="ARBA00023014"/>
    </source>
</evidence>
<keyword evidence="3" id="KW-0677">Repeat</keyword>
<dbReference type="SUPFAM" id="SSF46548">
    <property type="entry name" value="alpha-helical ferredoxin"/>
    <property type="match status" value="1"/>
</dbReference>
<evidence type="ECO:0000313" key="8">
    <source>
        <dbReference type="EMBL" id="SNR72427.1"/>
    </source>
</evidence>
<evidence type="ECO:0000256" key="3">
    <source>
        <dbReference type="ARBA" id="ARBA00022737"/>
    </source>
</evidence>
<evidence type="ECO:0000313" key="9">
    <source>
        <dbReference type="Proteomes" id="UP000198405"/>
    </source>
</evidence>
<sequence>MSDIFKKIKQEWLNRCVRCGSCRNVCPVFNATFEEPSVSRGKISLIDLIKKGHGKLDREAALIFKKCTTCLRCNEICAMDVPYEDIIITAREIATEKFGLFKEEIAATTALKNENLLDTAGNFSRLAYLLFKKSKSPGNLVSKFPIPGKGTAALPEIKPGKFNYKDRTFKPAREKTGKLIYFPGCMFSRAYVDTSKNLVRVLTTLGYEIFVPSNINCCGAPSLHAGDRKSFEELKNKNVEILNSINADGIVTGCATCCHNFKHNYKELNKPVYQFIEVIERHLDEISKWKTEKPINITWHHPCHIVRGQNLPKDLPERIFTSIKGITFVKMDEADNCCGMGGSFKMVHPAVSDRIQERKALNIIATGADNVVTECPGCIMNITEGLEKKRANTICTHTADILAMCIEK</sequence>
<evidence type="ECO:0000256" key="2">
    <source>
        <dbReference type="ARBA" id="ARBA00022723"/>
    </source>
</evidence>
<dbReference type="AlphaFoldDB" id="A0A238YMR2"/>
<dbReference type="PANTHER" id="PTHR32479:SF20">
    <property type="entry name" value="GLYCOLATE OXIDASE IRON-SULFUR SUBUNIT"/>
    <property type="match status" value="1"/>
</dbReference>
<evidence type="ECO:0000256" key="6">
    <source>
        <dbReference type="PIRNR" id="PIRNR000139"/>
    </source>
</evidence>
<dbReference type="InterPro" id="IPR017900">
    <property type="entry name" value="4Fe4S_Fe_S_CS"/>
</dbReference>
<organism evidence="8 9">
    <name type="scientific">Desulfurobacterium atlanticum</name>
    <dbReference type="NCBI Taxonomy" id="240169"/>
    <lineage>
        <taxon>Bacteria</taxon>
        <taxon>Pseudomonadati</taxon>
        <taxon>Aquificota</taxon>
        <taxon>Aquificia</taxon>
        <taxon>Desulfurobacteriales</taxon>
        <taxon>Desulfurobacteriaceae</taxon>
        <taxon>Desulfurobacterium</taxon>
    </lineage>
</organism>
<reference evidence="9" key="1">
    <citation type="submission" date="2017-06" db="EMBL/GenBank/DDBJ databases">
        <authorList>
            <person name="Varghese N."/>
            <person name="Submissions S."/>
        </authorList>
    </citation>
    <scope>NUCLEOTIDE SEQUENCE [LARGE SCALE GENOMIC DNA]</scope>
    <source>
        <strain evidence="9">DSM 15668</strain>
    </source>
</reference>
<keyword evidence="1 6" id="KW-0004">4Fe-4S</keyword>
<gene>
    <name evidence="8" type="ORF">SAMN06265340_10445</name>
</gene>
<proteinExistence type="predicted"/>
<dbReference type="Pfam" id="PF02754">
    <property type="entry name" value="CCG"/>
    <property type="match status" value="2"/>
</dbReference>
<keyword evidence="6" id="KW-0249">Electron transport</keyword>
<dbReference type="GO" id="GO:0019154">
    <property type="term" value="F:glycolate dehydrogenase activity"/>
    <property type="evidence" value="ECO:0007669"/>
    <property type="project" value="UniProtKB-EC"/>
</dbReference>
<dbReference type="PROSITE" id="PS00198">
    <property type="entry name" value="4FE4S_FER_1"/>
    <property type="match status" value="1"/>
</dbReference>
<evidence type="ECO:0000259" key="7">
    <source>
        <dbReference type="PROSITE" id="PS51379"/>
    </source>
</evidence>
<feature type="domain" description="4Fe-4S ferredoxin-type" evidence="7">
    <location>
        <begin position="6"/>
        <end position="37"/>
    </location>
</feature>
<dbReference type="GO" id="GO:0051539">
    <property type="term" value="F:4 iron, 4 sulfur cluster binding"/>
    <property type="evidence" value="ECO:0007669"/>
    <property type="project" value="UniProtKB-UniRule"/>
</dbReference>
<dbReference type="OrthoDB" id="9794954at2"/>
<comment type="catalytic activity">
    <reaction evidence="6">
        <text>(R)-lactate + A = pyruvate + AH2</text>
        <dbReference type="Rhea" id="RHEA:15089"/>
        <dbReference type="ChEBI" id="CHEBI:13193"/>
        <dbReference type="ChEBI" id="CHEBI:15361"/>
        <dbReference type="ChEBI" id="CHEBI:16004"/>
        <dbReference type="ChEBI" id="CHEBI:17499"/>
    </reaction>
</comment>